<dbReference type="AlphaFoldDB" id="A0A9P5NZX4"/>
<dbReference type="OrthoDB" id="21502at2759"/>
<accession>A0A9P5NZX4</accession>
<keyword evidence="1" id="KW-1133">Transmembrane helix</keyword>
<reference evidence="2" key="1">
    <citation type="submission" date="2020-11" db="EMBL/GenBank/DDBJ databases">
        <authorList>
            <consortium name="DOE Joint Genome Institute"/>
            <person name="Ahrendt S."/>
            <person name="Riley R."/>
            <person name="Andreopoulos W."/>
            <person name="Labutti K."/>
            <person name="Pangilinan J."/>
            <person name="Ruiz-Duenas F.J."/>
            <person name="Barrasa J.M."/>
            <person name="Sanchez-Garcia M."/>
            <person name="Camarero S."/>
            <person name="Miyauchi S."/>
            <person name="Serrano A."/>
            <person name="Linde D."/>
            <person name="Babiker R."/>
            <person name="Drula E."/>
            <person name="Ayuso-Fernandez I."/>
            <person name="Pacheco R."/>
            <person name="Padilla G."/>
            <person name="Ferreira P."/>
            <person name="Barriuso J."/>
            <person name="Kellner H."/>
            <person name="Castanera R."/>
            <person name="Alfaro M."/>
            <person name="Ramirez L."/>
            <person name="Pisabarro A.G."/>
            <person name="Kuo A."/>
            <person name="Tritt A."/>
            <person name="Lipzen A."/>
            <person name="He G."/>
            <person name="Yan M."/>
            <person name="Ng V."/>
            <person name="Cullen D."/>
            <person name="Martin F."/>
            <person name="Rosso M.-N."/>
            <person name="Henrissat B."/>
            <person name="Hibbett D."/>
            <person name="Martinez A.T."/>
            <person name="Grigoriev I.V."/>
        </authorList>
    </citation>
    <scope>NUCLEOTIDE SEQUENCE</scope>
    <source>
        <strain evidence="2">AH 40177</strain>
    </source>
</reference>
<dbReference type="EMBL" id="JADNRY010001276">
    <property type="protein sequence ID" value="KAF9018582.1"/>
    <property type="molecule type" value="Genomic_DNA"/>
</dbReference>
<evidence type="ECO:0000313" key="2">
    <source>
        <dbReference type="EMBL" id="KAF9018582.1"/>
    </source>
</evidence>
<comment type="caution">
    <text evidence="2">The sequence shown here is derived from an EMBL/GenBank/DDBJ whole genome shotgun (WGS) entry which is preliminary data.</text>
</comment>
<organism evidence="2 3">
    <name type="scientific">Rhodocollybia butyracea</name>
    <dbReference type="NCBI Taxonomy" id="206335"/>
    <lineage>
        <taxon>Eukaryota</taxon>
        <taxon>Fungi</taxon>
        <taxon>Dikarya</taxon>
        <taxon>Basidiomycota</taxon>
        <taxon>Agaricomycotina</taxon>
        <taxon>Agaricomycetes</taxon>
        <taxon>Agaricomycetidae</taxon>
        <taxon>Agaricales</taxon>
        <taxon>Marasmiineae</taxon>
        <taxon>Omphalotaceae</taxon>
        <taxon>Rhodocollybia</taxon>
    </lineage>
</organism>
<keyword evidence="1" id="KW-0472">Membrane</keyword>
<dbReference type="Proteomes" id="UP000772434">
    <property type="component" value="Unassembled WGS sequence"/>
</dbReference>
<keyword evidence="3" id="KW-1185">Reference proteome</keyword>
<proteinExistence type="predicted"/>
<evidence type="ECO:0000313" key="3">
    <source>
        <dbReference type="Proteomes" id="UP000772434"/>
    </source>
</evidence>
<protein>
    <submittedName>
        <fullName evidence="2">Uncharacterized protein</fullName>
    </submittedName>
</protein>
<evidence type="ECO:0000256" key="1">
    <source>
        <dbReference type="SAM" id="Phobius"/>
    </source>
</evidence>
<feature type="transmembrane region" description="Helical" evidence="1">
    <location>
        <begin position="20"/>
        <end position="38"/>
    </location>
</feature>
<gene>
    <name evidence="2" type="ORF">BDP27DRAFT_1378375</name>
</gene>
<sequence>MAVKRQAMEEGRGWVSTGDIMVAFFVEGIISICEFRIYKMAGQHWWTGRPPKASGDVWSFSSLMVAGVNKLDLGSETLAFWHWSVPLMLAPSHMFILNKFKGGYIFDPMVGIHSSRWKSIQKVLQSVQDGKGIEAV</sequence>
<keyword evidence="1" id="KW-0812">Transmembrane</keyword>
<name>A0A9P5NZX4_9AGAR</name>